<reference evidence="2" key="1">
    <citation type="journal article" date="2021" name="PeerJ">
        <title>Extensive microbial diversity within the chicken gut microbiome revealed by metagenomics and culture.</title>
        <authorList>
            <person name="Gilroy R."/>
            <person name="Ravi A."/>
            <person name="Getino M."/>
            <person name="Pursley I."/>
            <person name="Horton D.L."/>
            <person name="Alikhan N.F."/>
            <person name="Baker D."/>
            <person name="Gharbi K."/>
            <person name="Hall N."/>
            <person name="Watson M."/>
            <person name="Adriaenssens E.M."/>
            <person name="Foster-Nyarko E."/>
            <person name="Jarju S."/>
            <person name="Secka A."/>
            <person name="Antonio M."/>
            <person name="Oren A."/>
            <person name="Chaudhuri R.R."/>
            <person name="La Ragione R."/>
            <person name="Hildebrand F."/>
            <person name="Pallen M.J."/>
        </authorList>
    </citation>
    <scope>NUCLEOTIDE SEQUENCE</scope>
    <source>
        <strain evidence="2">ChiBcec16-3735</strain>
    </source>
</reference>
<evidence type="ECO:0000313" key="2">
    <source>
        <dbReference type="EMBL" id="HIZ57659.1"/>
    </source>
</evidence>
<dbReference type="AlphaFoldDB" id="A0A9D2JM99"/>
<organism evidence="2 3">
    <name type="scientific">Candidatus Faecalibacterium gallistercoris</name>
    <dbReference type="NCBI Taxonomy" id="2838579"/>
    <lineage>
        <taxon>Bacteria</taxon>
        <taxon>Bacillati</taxon>
        <taxon>Bacillota</taxon>
        <taxon>Clostridia</taxon>
        <taxon>Eubacteriales</taxon>
        <taxon>Oscillospiraceae</taxon>
        <taxon>Faecalibacterium</taxon>
    </lineage>
</organism>
<dbReference type="Proteomes" id="UP000824065">
    <property type="component" value="Unassembled WGS sequence"/>
</dbReference>
<comment type="caution">
    <text evidence="2">The sequence shown here is derived from an EMBL/GenBank/DDBJ whole genome shotgun (WGS) entry which is preliminary data.</text>
</comment>
<dbReference type="EMBL" id="DXBJ01000024">
    <property type="protein sequence ID" value="HIZ57659.1"/>
    <property type="molecule type" value="Genomic_DNA"/>
</dbReference>
<gene>
    <name evidence="2" type="ORF">H9725_03620</name>
</gene>
<feature type="region of interest" description="Disordered" evidence="1">
    <location>
        <begin position="53"/>
        <end position="78"/>
    </location>
</feature>
<protein>
    <submittedName>
        <fullName evidence="2">Uncharacterized protein</fullName>
    </submittedName>
</protein>
<evidence type="ECO:0000256" key="1">
    <source>
        <dbReference type="SAM" id="MobiDB-lite"/>
    </source>
</evidence>
<proteinExistence type="predicted"/>
<name>A0A9D2JM99_9FIRM</name>
<feature type="compositionally biased region" description="Low complexity" evidence="1">
    <location>
        <begin position="53"/>
        <end position="62"/>
    </location>
</feature>
<reference evidence="2" key="2">
    <citation type="submission" date="2021-04" db="EMBL/GenBank/DDBJ databases">
        <authorList>
            <person name="Gilroy R."/>
        </authorList>
    </citation>
    <scope>NUCLEOTIDE SEQUENCE</scope>
    <source>
        <strain evidence="2">ChiBcec16-3735</strain>
    </source>
</reference>
<accession>A0A9D2JM99</accession>
<sequence length="78" mass="8186">MPEQRNIPVFRPGAGDVSNGSVDYYPMDWEIVGREDQPAAGRARSGCGCAQEAAVPEAPAAPSQNGDAGGYDDEMVTE</sequence>
<evidence type="ECO:0000313" key="3">
    <source>
        <dbReference type="Proteomes" id="UP000824065"/>
    </source>
</evidence>
<feature type="region of interest" description="Disordered" evidence="1">
    <location>
        <begin position="1"/>
        <end position="21"/>
    </location>
</feature>